<gene>
    <name evidence="4" type="ORF">IAD19_08505</name>
</gene>
<evidence type="ECO:0000313" key="4">
    <source>
        <dbReference type="EMBL" id="HIU42573.1"/>
    </source>
</evidence>
<feature type="domain" description="WYL" evidence="2">
    <location>
        <begin position="142"/>
        <end position="217"/>
    </location>
</feature>
<dbReference type="AlphaFoldDB" id="A0A9D1ISM4"/>
<dbReference type="Proteomes" id="UP000824082">
    <property type="component" value="Unassembled WGS sequence"/>
</dbReference>
<dbReference type="InterPro" id="IPR026881">
    <property type="entry name" value="WYL_dom"/>
</dbReference>
<reference evidence="4" key="2">
    <citation type="journal article" date="2021" name="PeerJ">
        <title>Extensive microbial diversity within the chicken gut microbiome revealed by metagenomics and culture.</title>
        <authorList>
            <person name="Gilroy R."/>
            <person name="Ravi A."/>
            <person name="Getino M."/>
            <person name="Pursley I."/>
            <person name="Horton D.L."/>
            <person name="Alikhan N.F."/>
            <person name="Baker D."/>
            <person name="Gharbi K."/>
            <person name="Hall N."/>
            <person name="Watson M."/>
            <person name="Adriaenssens E.M."/>
            <person name="Foster-Nyarko E."/>
            <person name="Jarju S."/>
            <person name="Secka A."/>
            <person name="Antonio M."/>
            <person name="Oren A."/>
            <person name="Chaudhuri R.R."/>
            <person name="La Ragione R."/>
            <person name="Hildebrand F."/>
            <person name="Pallen M.J."/>
        </authorList>
    </citation>
    <scope>NUCLEOTIDE SEQUENCE</scope>
    <source>
        <strain evidence="4">4509</strain>
    </source>
</reference>
<comment type="caution">
    <text evidence="4">The sequence shown here is derived from an EMBL/GenBank/DDBJ whole genome shotgun (WGS) entry which is preliminary data.</text>
</comment>
<dbReference type="PANTHER" id="PTHR34580">
    <property type="match status" value="1"/>
</dbReference>
<organism evidence="4 5">
    <name type="scientific">Candidatus Egerieicola faecale</name>
    <dbReference type="NCBI Taxonomy" id="2840774"/>
    <lineage>
        <taxon>Bacteria</taxon>
        <taxon>Bacillati</taxon>
        <taxon>Bacillota</taxon>
        <taxon>Clostridia</taxon>
        <taxon>Eubacteriales</taxon>
        <taxon>Oscillospiraceae</taxon>
        <taxon>Oscillospiraceae incertae sedis</taxon>
        <taxon>Candidatus Egerieicola</taxon>
    </lineage>
</organism>
<proteinExistence type="predicted"/>
<feature type="domain" description="WCX" evidence="3">
    <location>
        <begin position="250"/>
        <end position="322"/>
    </location>
</feature>
<protein>
    <submittedName>
        <fullName evidence="4">WYL domain-containing protein</fullName>
    </submittedName>
</protein>
<dbReference type="InterPro" id="IPR057727">
    <property type="entry name" value="WCX_dom"/>
</dbReference>
<evidence type="ECO:0000313" key="5">
    <source>
        <dbReference type="Proteomes" id="UP000824082"/>
    </source>
</evidence>
<dbReference type="Pfam" id="PF25583">
    <property type="entry name" value="WCX"/>
    <property type="match status" value="1"/>
</dbReference>
<dbReference type="InterPro" id="IPR036390">
    <property type="entry name" value="WH_DNA-bd_sf"/>
</dbReference>
<dbReference type="PROSITE" id="PS52050">
    <property type="entry name" value="WYL"/>
    <property type="match status" value="1"/>
</dbReference>
<evidence type="ECO:0000259" key="2">
    <source>
        <dbReference type="Pfam" id="PF13280"/>
    </source>
</evidence>
<evidence type="ECO:0000259" key="3">
    <source>
        <dbReference type="Pfam" id="PF25583"/>
    </source>
</evidence>
<feature type="region of interest" description="Disordered" evidence="1">
    <location>
        <begin position="328"/>
        <end position="426"/>
    </location>
</feature>
<dbReference type="Pfam" id="PF13280">
    <property type="entry name" value="WYL"/>
    <property type="match status" value="1"/>
</dbReference>
<dbReference type="SUPFAM" id="SSF46785">
    <property type="entry name" value="Winged helix' DNA-binding domain"/>
    <property type="match status" value="1"/>
</dbReference>
<dbReference type="EMBL" id="DVMX01000161">
    <property type="protein sequence ID" value="HIU42573.1"/>
    <property type="molecule type" value="Genomic_DNA"/>
</dbReference>
<feature type="compositionally biased region" description="Basic and acidic residues" evidence="1">
    <location>
        <begin position="331"/>
        <end position="344"/>
    </location>
</feature>
<reference evidence="4" key="1">
    <citation type="submission" date="2020-10" db="EMBL/GenBank/DDBJ databases">
        <authorList>
            <person name="Gilroy R."/>
        </authorList>
    </citation>
    <scope>NUCLEOTIDE SEQUENCE</scope>
    <source>
        <strain evidence="4">4509</strain>
    </source>
</reference>
<evidence type="ECO:0000256" key="1">
    <source>
        <dbReference type="SAM" id="MobiDB-lite"/>
    </source>
</evidence>
<sequence>MGKNTGKRRLLFLAKLLWEQTDEEHSLSIGQMRQQLAQVGMEAERKAIYDDLKTLQEYGMDILRTNTGRDCRYFLAGRTFELPELKLLVDAVNASAILTKKQSEQLIQKLSRLTSRPQSVQLRRSLLASSRKTNHTGLYYTIDTIYQALREQTSISFRYYHYGPFRQKVYHQGRRPICCSPYGLVYREERYYLLGYASNHPDQPVCHFRVDRMERAKLAPNQPFRPKPAGLDLEQYSAGLFSMYSGQLSRARIRCTETGLKILYDRFGLDIPVEFLEDGSYLALVEVVPGPVFFGWVIGLSQEMRLTGPEELVEQCRAVAQRSLCPWDLETGGRKSSPEPEQSRQEGVPEDLAKEDFPAQEPLEKEPSPEPEQSEKDSSPEQPDLSKDLPSEPEHSPVSGSLPEPECTEKEPAPEQSGPPKEIPTQ</sequence>
<name>A0A9D1ISM4_9FIRM</name>
<dbReference type="InterPro" id="IPR051534">
    <property type="entry name" value="CBASS_pafABC_assoc_protein"/>
</dbReference>
<feature type="compositionally biased region" description="Basic and acidic residues" evidence="1">
    <location>
        <begin position="351"/>
        <end position="395"/>
    </location>
</feature>
<accession>A0A9D1ISM4</accession>
<dbReference type="PANTHER" id="PTHR34580:SF1">
    <property type="entry name" value="PROTEIN PAFC"/>
    <property type="match status" value="1"/>
</dbReference>